<proteinExistence type="predicted"/>
<gene>
    <name evidence="2" type="ORF">HINF_LOCUS41343</name>
    <name evidence="1" type="ORF">HINF_LOCUS52359</name>
</gene>
<dbReference type="EMBL" id="CATOUU010000981">
    <property type="protein sequence ID" value="CAI9964714.1"/>
    <property type="molecule type" value="Genomic_DNA"/>
</dbReference>
<name>A0AA86R2S3_9EUKA</name>
<keyword evidence="3" id="KW-1185">Reference proteome</keyword>
<reference evidence="1" key="1">
    <citation type="submission" date="2023-06" db="EMBL/GenBank/DDBJ databases">
        <authorList>
            <person name="Kurt Z."/>
        </authorList>
    </citation>
    <scope>NUCLEOTIDE SEQUENCE</scope>
</reference>
<sequence length="133" mass="13808">MDGSTCKCTPSYTTMQSGVCTCPAGSSFNNGACVCTATASTMNNGVCVCPPGASLQGSACVCQVTGSEMQLNGNYQCVCTGNFKGSWIYWNGGNFWCPEKQLCCTLNDAGPSYTCSNGGTSWSGCPNRTTYVT</sequence>
<dbReference type="Proteomes" id="UP001642409">
    <property type="component" value="Unassembled WGS sequence"/>
</dbReference>
<organism evidence="1">
    <name type="scientific">Hexamita inflata</name>
    <dbReference type="NCBI Taxonomy" id="28002"/>
    <lineage>
        <taxon>Eukaryota</taxon>
        <taxon>Metamonada</taxon>
        <taxon>Diplomonadida</taxon>
        <taxon>Hexamitidae</taxon>
        <taxon>Hexamitinae</taxon>
        <taxon>Hexamita</taxon>
    </lineage>
</organism>
<accession>A0AA86R2S3</accession>
<evidence type="ECO:0000313" key="3">
    <source>
        <dbReference type="Proteomes" id="UP001642409"/>
    </source>
</evidence>
<dbReference type="EMBL" id="CAXDID020000165">
    <property type="protein sequence ID" value="CAL6045755.1"/>
    <property type="molecule type" value="Genomic_DNA"/>
</dbReference>
<evidence type="ECO:0000313" key="2">
    <source>
        <dbReference type="EMBL" id="CAL6045755.1"/>
    </source>
</evidence>
<reference evidence="2 3" key="2">
    <citation type="submission" date="2024-07" db="EMBL/GenBank/DDBJ databases">
        <authorList>
            <person name="Akdeniz Z."/>
        </authorList>
    </citation>
    <scope>NUCLEOTIDE SEQUENCE [LARGE SCALE GENOMIC DNA]</scope>
</reference>
<evidence type="ECO:0000313" key="1">
    <source>
        <dbReference type="EMBL" id="CAI9964714.1"/>
    </source>
</evidence>
<dbReference type="AlphaFoldDB" id="A0AA86R2S3"/>
<protein>
    <submittedName>
        <fullName evidence="1">Uncharacterized protein</fullName>
    </submittedName>
</protein>
<comment type="caution">
    <text evidence="1">The sequence shown here is derived from an EMBL/GenBank/DDBJ whole genome shotgun (WGS) entry which is preliminary data.</text>
</comment>